<dbReference type="AlphaFoldDB" id="A0A9X2FFU8"/>
<accession>A0A9X2FFU8</accession>
<dbReference type="RefSeq" id="WP_252855618.1">
    <property type="nucleotide sequence ID" value="NZ_JAMXLR010000092.1"/>
</dbReference>
<dbReference type="EMBL" id="JAMXLR010000092">
    <property type="protein sequence ID" value="MCO6047508.1"/>
    <property type="molecule type" value="Genomic_DNA"/>
</dbReference>
<dbReference type="Proteomes" id="UP001155241">
    <property type="component" value="Unassembled WGS sequence"/>
</dbReference>
<proteinExistence type="predicted"/>
<evidence type="ECO:0000313" key="2">
    <source>
        <dbReference type="Proteomes" id="UP001155241"/>
    </source>
</evidence>
<reference evidence="1" key="1">
    <citation type="submission" date="2022-06" db="EMBL/GenBank/DDBJ databases">
        <title>Aeoliella straminimaris, a novel planctomycete from sediments.</title>
        <authorList>
            <person name="Vitorino I.R."/>
            <person name="Lage O.M."/>
        </authorList>
    </citation>
    <scope>NUCLEOTIDE SEQUENCE</scope>
    <source>
        <strain evidence="1">ICT_H6.2</strain>
    </source>
</reference>
<organism evidence="1 2">
    <name type="scientific">Aeoliella straminimaris</name>
    <dbReference type="NCBI Taxonomy" id="2954799"/>
    <lineage>
        <taxon>Bacteria</taxon>
        <taxon>Pseudomonadati</taxon>
        <taxon>Planctomycetota</taxon>
        <taxon>Planctomycetia</taxon>
        <taxon>Pirellulales</taxon>
        <taxon>Lacipirellulaceae</taxon>
        <taxon>Aeoliella</taxon>
    </lineage>
</organism>
<evidence type="ECO:0000313" key="1">
    <source>
        <dbReference type="EMBL" id="MCO6047508.1"/>
    </source>
</evidence>
<sequence>MGTVRAAWEDEENNRRVDLVVGYQVTTGQVEIDNVTPHRVHFSCPESGETLRSVGVHTETGKQLLLERALAAGAIDRIRHHLSETDVHDVPHPADTVHEAFETPSVTV</sequence>
<protein>
    <submittedName>
        <fullName evidence="1">Uncharacterized protein</fullName>
    </submittedName>
</protein>
<comment type="caution">
    <text evidence="1">The sequence shown here is derived from an EMBL/GenBank/DDBJ whole genome shotgun (WGS) entry which is preliminary data.</text>
</comment>
<gene>
    <name evidence="1" type="ORF">NG895_26695</name>
</gene>
<keyword evidence="2" id="KW-1185">Reference proteome</keyword>
<name>A0A9X2FFU8_9BACT</name>